<dbReference type="AlphaFoldDB" id="A0A372JLJ7"/>
<dbReference type="InterPro" id="IPR050109">
    <property type="entry name" value="HTH-type_TetR-like_transc_reg"/>
</dbReference>
<dbReference type="InterPro" id="IPR003012">
    <property type="entry name" value="Tet_transcr_reg_TetR"/>
</dbReference>
<evidence type="ECO:0000256" key="1">
    <source>
        <dbReference type="ARBA" id="ARBA00022491"/>
    </source>
</evidence>
<accession>A0A372JLJ7</accession>
<feature type="compositionally biased region" description="Basic residues" evidence="6">
    <location>
        <begin position="34"/>
        <end position="47"/>
    </location>
</feature>
<organism evidence="8 9">
    <name type="scientific">Actinomadura logoneensis</name>
    <dbReference type="NCBI Taxonomy" id="2293572"/>
    <lineage>
        <taxon>Bacteria</taxon>
        <taxon>Bacillati</taxon>
        <taxon>Actinomycetota</taxon>
        <taxon>Actinomycetes</taxon>
        <taxon>Streptosporangiales</taxon>
        <taxon>Thermomonosporaceae</taxon>
        <taxon>Actinomadura</taxon>
    </lineage>
</organism>
<evidence type="ECO:0000256" key="3">
    <source>
        <dbReference type="ARBA" id="ARBA00023125"/>
    </source>
</evidence>
<evidence type="ECO:0000313" key="9">
    <source>
        <dbReference type="Proteomes" id="UP000261811"/>
    </source>
</evidence>
<keyword evidence="4" id="KW-0804">Transcription</keyword>
<sequence>MPSDPAPARRTSVKRTPGKPTSAEPATAESTHGKSTHGKPASGKRTRGQSAGLTRAAILEAALALADREGLKALSMRRIGQELGVEAMSLYQHVRGKDALLDGLVEQLFARVAPPPDPGGDWRGWLRGYAGALLDALLAHPRVVPLVATRPAVTPQTARLMESALGTLHAAGFGLERALDMLYAVTGFVVGHVAMLAADERSGGAADGRAQAPPALDPREVPLFAEALRSSRPAGSAARFGFALDALLRGFEAPSASSPASSASGAEGAEGAGGASASSG</sequence>
<evidence type="ECO:0000313" key="8">
    <source>
        <dbReference type="EMBL" id="RFU40923.1"/>
    </source>
</evidence>
<evidence type="ECO:0000256" key="5">
    <source>
        <dbReference type="PROSITE-ProRule" id="PRU00335"/>
    </source>
</evidence>
<evidence type="ECO:0000256" key="6">
    <source>
        <dbReference type="SAM" id="MobiDB-lite"/>
    </source>
</evidence>
<dbReference type="EMBL" id="QURH01000250">
    <property type="protein sequence ID" value="RFU40923.1"/>
    <property type="molecule type" value="Genomic_DNA"/>
</dbReference>
<feature type="region of interest" description="Disordered" evidence="6">
    <location>
        <begin position="253"/>
        <end position="280"/>
    </location>
</feature>
<keyword evidence="9" id="KW-1185">Reference proteome</keyword>
<dbReference type="PANTHER" id="PTHR30055">
    <property type="entry name" value="HTH-TYPE TRANSCRIPTIONAL REGULATOR RUTR"/>
    <property type="match status" value="1"/>
</dbReference>
<dbReference type="InterPro" id="IPR004111">
    <property type="entry name" value="Repressor_TetR_C"/>
</dbReference>
<proteinExistence type="predicted"/>
<reference evidence="8 9" key="1">
    <citation type="submission" date="2018-08" db="EMBL/GenBank/DDBJ databases">
        <title>Actinomadura jelena sp. nov., a novel Actinomycete isolated from soil in Chad.</title>
        <authorList>
            <person name="Shi L."/>
        </authorList>
    </citation>
    <scope>NUCLEOTIDE SEQUENCE [LARGE SCALE GENOMIC DNA]</scope>
    <source>
        <strain evidence="8 9">NEAU-G17</strain>
    </source>
</reference>
<dbReference type="GO" id="GO:0000976">
    <property type="term" value="F:transcription cis-regulatory region binding"/>
    <property type="evidence" value="ECO:0007669"/>
    <property type="project" value="TreeGrafter"/>
</dbReference>
<evidence type="ECO:0000259" key="7">
    <source>
        <dbReference type="PROSITE" id="PS50977"/>
    </source>
</evidence>
<feature type="region of interest" description="Disordered" evidence="6">
    <location>
        <begin position="1"/>
        <end position="50"/>
    </location>
</feature>
<comment type="caution">
    <text evidence="8">The sequence shown here is derived from an EMBL/GenBank/DDBJ whole genome shotgun (WGS) entry which is preliminary data.</text>
</comment>
<feature type="compositionally biased region" description="Low complexity" evidence="6">
    <location>
        <begin position="253"/>
        <end position="267"/>
    </location>
</feature>
<keyword evidence="2" id="KW-0805">Transcription regulation</keyword>
<dbReference type="InterPro" id="IPR009057">
    <property type="entry name" value="Homeodomain-like_sf"/>
</dbReference>
<dbReference type="PRINTS" id="PR00455">
    <property type="entry name" value="HTHTETR"/>
</dbReference>
<keyword evidence="1" id="KW-0678">Repressor</keyword>
<dbReference type="InterPro" id="IPR001647">
    <property type="entry name" value="HTH_TetR"/>
</dbReference>
<dbReference type="Gene3D" id="1.10.357.10">
    <property type="entry name" value="Tetracycline Repressor, domain 2"/>
    <property type="match status" value="1"/>
</dbReference>
<dbReference type="SUPFAM" id="SSF46689">
    <property type="entry name" value="Homeodomain-like"/>
    <property type="match status" value="1"/>
</dbReference>
<dbReference type="Proteomes" id="UP000261811">
    <property type="component" value="Unassembled WGS sequence"/>
</dbReference>
<evidence type="ECO:0000256" key="4">
    <source>
        <dbReference type="ARBA" id="ARBA00023163"/>
    </source>
</evidence>
<gene>
    <name evidence="8" type="ORF">DZF91_14610</name>
</gene>
<dbReference type="PROSITE" id="PS50977">
    <property type="entry name" value="HTH_TETR_2"/>
    <property type="match status" value="1"/>
</dbReference>
<feature type="domain" description="HTH tetR-type" evidence="7">
    <location>
        <begin position="52"/>
        <end position="112"/>
    </location>
</feature>
<dbReference type="OrthoDB" id="329481at2"/>
<dbReference type="GO" id="GO:0003700">
    <property type="term" value="F:DNA-binding transcription factor activity"/>
    <property type="evidence" value="ECO:0007669"/>
    <property type="project" value="TreeGrafter"/>
</dbReference>
<name>A0A372JLJ7_9ACTN</name>
<dbReference type="SUPFAM" id="SSF48498">
    <property type="entry name" value="Tetracyclin repressor-like, C-terminal domain"/>
    <property type="match status" value="1"/>
</dbReference>
<dbReference type="Pfam" id="PF02909">
    <property type="entry name" value="TetR_C_1"/>
    <property type="match status" value="1"/>
</dbReference>
<keyword evidence="3 5" id="KW-0238">DNA-binding</keyword>
<dbReference type="PANTHER" id="PTHR30055:SF151">
    <property type="entry name" value="TRANSCRIPTIONAL REGULATORY PROTEIN"/>
    <property type="match status" value="1"/>
</dbReference>
<protein>
    <submittedName>
        <fullName evidence="8">TetR family transcriptional regulator</fullName>
    </submittedName>
</protein>
<dbReference type="GO" id="GO:0045892">
    <property type="term" value="P:negative regulation of DNA-templated transcription"/>
    <property type="evidence" value="ECO:0007669"/>
    <property type="project" value="InterPro"/>
</dbReference>
<evidence type="ECO:0000256" key="2">
    <source>
        <dbReference type="ARBA" id="ARBA00023015"/>
    </source>
</evidence>
<dbReference type="GO" id="GO:0046677">
    <property type="term" value="P:response to antibiotic"/>
    <property type="evidence" value="ECO:0007669"/>
    <property type="project" value="InterPro"/>
</dbReference>
<feature type="DNA-binding region" description="H-T-H motif" evidence="5">
    <location>
        <begin position="75"/>
        <end position="94"/>
    </location>
</feature>
<dbReference type="InterPro" id="IPR036271">
    <property type="entry name" value="Tet_transcr_reg_TetR-rel_C_sf"/>
</dbReference>
<dbReference type="Pfam" id="PF00440">
    <property type="entry name" value="TetR_N"/>
    <property type="match status" value="1"/>
</dbReference>
<dbReference type="PRINTS" id="PR00400">
    <property type="entry name" value="TETREPRESSOR"/>
</dbReference>